<dbReference type="Gene3D" id="1.20.990.10">
    <property type="entry name" value="NADPH-cytochrome p450 Reductase, Chain A, domain 3"/>
    <property type="match status" value="1"/>
</dbReference>
<dbReference type="Pfam" id="PF00175">
    <property type="entry name" value="NAD_binding_1"/>
    <property type="match status" value="1"/>
</dbReference>
<evidence type="ECO:0000313" key="15">
    <source>
        <dbReference type="Proteomes" id="UP001501469"/>
    </source>
</evidence>
<accession>A0ABP7UPR1</accession>
<sequence>MPTLPILPPALDEAQLQHLTANLSANQLLWLSGYFYGQATGGTQAATAPAAAPEAGISPTAQKLTILYGSHTGNGKKIAQQAAEAAKQRGLSAEVRDMNDYSTRQLAQEQNLLVIVSTHGEGEPPISAEELHQFIGSGRAPKLPKLRFAVLALGDSSYLHFCQTGKDFDQRLSELGGTRLLDRVDTDVDYQSAASEWIAAVLEKIAGDATGKTEASVTSGTSAAAVSPQAADTTVPAFTRDNPWPARVLESIQLNGRGSTKETYHLELDLAGSGLRFAPGDALAVRPRNHDPLVEEVLRAARLSDSAPVQVGAENLPLAAALASRRELTVLTRDVLERYAALAPHAELHGLLADTTRLQPYLYGRDVADLLTDFPTDQLTAQLLADTLRPLPSRAYSIASSLLAHPDEVHLTVGAVRYEAHGRRKHGVCSSFLADRVAVGDEARVFVEHNEYFKLPQNQSTDIIMIGAGTGIAPFRAFVEERVELGASGRNWLLFGNPHFTTDFLYQAEWQQHLKRGGLAKLDVAFSRDQAEKIYVQDQLLENSRDVFGWLENGAQFYVCGDKNRLGGAVQTALTQVVQKEAGLSADDAATYVKNLRKQRRYLEDVY</sequence>
<evidence type="ECO:0000256" key="1">
    <source>
        <dbReference type="ARBA" id="ARBA00001917"/>
    </source>
</evidence>
<keyword evidence="8" id="KW-0521">NADP</keyword>
<dbReference type="InterPro" id="IPR023173">
    <property type="entry name" value="NADPH_Cyt_P450_Rdtase_alpha"/>
</dbReference>
<protein>
    <submittedName>
        <fullName evidence="14">Assimilatory sulfite reductase (NADPH) flavoprotein subunit</fullName>
    </submittedName>
</protein>
<dbReference type="PANTHER" id="PTHR19384">
    <property type="entry name" value="NITRIC OXIDE SYNTHASE-RELATED"/>
    <property type="match status" value="1"/>
</dbReference>
<reference evidence="15" key="1">
    <citation type="journal article" date="2019" name="Int. J. Syst. Evol. Microbiol.">
        <title>The Global Catalogue of Microorganisms (GCM) 10K type strain sequencing project: providing services to taxonomists for standard genome sequencing and annotation.</title>
        <authorList>
            <consortium name="The Broad Institute Genomics Platform"/>
            <consortium name="The Broad Institute Genome Sequencing Center for Infectious Disease"/>
            <person name="Wu L."/>
            <person name="Ma J."/>
        </authorList>
    </citation>
    <scope>NUCLEOTIDE SEQUENCE [LARGE SCALE GENOMIC DNA]</scope>
    <source>
        <strain evidence="15">JCM 17225</strain>
    </source>
</reference>
<dbReference type="PRINTS" id="PR00369">
    <property type="entry name" value="FLAVODOXIN"/>
</dbReference>
<dbReference type="InterPro" id="IPR008254">
    <property type="entry name" value="Flavodoxin/NO_synth"/>
</dbReference>
<evidence type="ECO:0000256" key="11">
    <source>
        <dbReference type="ARBA" id="ARBA00023192"/>
    </source>
</evidence>
<dbReference type="PROSITE" id="PS50902">
    <property type="entry name" value="FLAVODOXIN_LIKE"/>
    <property type="match status" value="1"/>
</dbReference>
<dbReference type="InterPro" id="IPR003097">
    <property type="entry name" value="CysJ-like_FAD-binding"/>
</dbReference>
<proteinExistence type="predicted"/>
<dbReference type="Gene3D" id="3.40.50.80">
    <property type="entry name" value="Nucleotide-binding domain of ferredoxin-NADP reductase (FNR) module"/>
    <property type="match status" value="1"/>
</dbReference>
<dbReference type="SUPFAM" id="SSF52343">
    <property type="entry name" value="Ferredoxin reductase-like, C-terminal NADP-linked domain"/>
    <property type="match status" value="1"/>
</dbReference>
<name>A0ABP7UPR1_9BACT</name>
<dbReference type="Proteomes" id="UP001501469">
    <property type="component" value="Unassembled WGS sequence"/>
</dbReference>
<dbReference type="SUPFAM" id="SSF52218">
    <property type="entry name" value="Flavoproteins"/>
    <property type="match status" value="1"/>
</dbReference>
<evidence type="ECO:0000256" key="7">
    <source>
        <dbReference type="ARBA" id="ARBA00022827"/>
    </source>
</evidence>
<dbReference type="NCBIfam" id="TIGR01931">
    <property type="entry name" value="cysJ"/>
    <property type="match status" value="1"/>
</dbReference>
<keyword evidence="6" id="KW-0288">FMN</keyword>
<dbReference type="PANTHER" id="PTHR19384:SF128">
    <property type="entry name" value="NADPH OXIDOREDUCTASE A"/>
    <property type="match status" value="1"/>
</dbReference>
<dbReference type="Gene3D" id="3.40.50.360">
    <property type="match status" value="1"/>
</dbReference>
<dbReference type="Gene3D" id="2.40.30.10">
    <property type="entry name" value="Translation factors"/>
    <property type="match status" value="1"/>
</dbReference>
<comment type="caution">
    <text evidence="14">The sequence shown here is derived from an EMBL/GenBank/DDBJ whole genome shotgun (WGS) entry which is preliminary data.</text>
</comment>
<keyword evidence="5" id="KW-0285">Flavoprotein</keyword>
<evidence type="ECO:0000256" key="9">
    <source>
        <dbReference type="ARBA" id="ARBA00022982"/>
    </source>
</evidence>
<keyword evidence="4" id="KW-0028">Amino-acid biosynthesis</keyword>
<dbReference type="Pfam" id="PF00258">
    <property type="entry name" value="Flavodoxin_1"/>
    <property type="match status" value="1"/>
</dbReference>
<gene>
    <name evidence="14" type="ORF">GCM10022409_39040</name>
</gene>
<dbReference type="InterPro" id="IPR017927">
    <property type="entry name" value="FAD-bd_FR_type"/>
</dbReference>
<evidence type="ECO:0000256" key="5">
    <source>
        <dbReference type="ARBA" id="ARBA00022630"/>
    </source>
</evidence>
<evidence type="ECO:0000256" key="2">
    <source>
        <dbReference type="ARBA" id="ARBA00001974"/>
    </source>
</evidence>
<organism evidence="14 15">
    <name type="scientific">Hymenobacter glaciei</name>
    <dbReference type="NCBI Taxonomy" id="877209"/>
    <lineage>
        <taxon>Bacteria</taxon>
        <taxon>Pseudomonadati</taxon>
        <taxon>Bacteroidota</taxon>
        <taxon>Cytophagia</taxon>
        <taxon>Cytophagales</taxon>
        <taxon>Hymenobacteraceae</taxon>
        <taxon>Hymenobacter</taxon>
    </lineage>
</organism>
<keyword evidence="9" id="KW-0249">Electron transport</keyword>
<dbReference type="Pfam" id="PF00667">
    <property type="entry name" value="FAD_binding_1"/>
    <property type="match status" value="2"/>
</dbReference>
<evidence type="ECO:0000259" key="12">
    <source>
        <dbReference type="PROSITE" id="PS50902"/>
    </source>
</evidence>
<dbReference type="InterPro" id="IPR001094">
    <property type="entry name" value="Flavdoxin-like"/>
</dbReference>
<feature type="domain" description="FAD-binding FR-type" evidence="13">
    <location>
        <begin position="241"/>
        <end position="456"/>
    </location>
</feature>
<evidence type="ECO:0000256" key="8">
    <source>
        <dbReference type="ARBA" id="ARBA00022857"/>
    </source>
</evidence>
<comment type="cofactor">
    <cofactor evidence="2">
        <name>FAD</name>
        <dbReference type="ChEBI" id="CHEBI:57692"/>
    </cofactor>
</comment>
<dbReference type="PROSITE" id="PS51384">
    <property type="entry name" value="FAD_FR"/>
    <property type="match status" value="1"/>
</dbReference>
<dbReference type="InterPro" id="IPR029039">
    <property type="entry name" value="Flavoprotein-like_sf"/>
</dbReference>
<evidence type="ECO:0000256" key="6">
    <source>
        <dbReference type="ARBA" id="ARBA00022643"/>
    </source>
</evidence>
<keyword evidence="11" id="KW-0198">Cysteine biosynthesis</keyword>
<evidence type="ECO:0000259" key="13">
    <source>
        <dbReference type="PROSITE" id="PS51384"/>
    </source>
</evidence>
<dbReference type="InterPro" id="IPR039261">
    <property type="entry name" value="FNR_nucleotide-bd"/>
</dbReference>
<dbReference type="InterPro" id="IPR001709">
    <property type="entry name" value="Flavoprot_Pyr_Nucl_cyt_Rdtase"/>
</dbReference>
<evidence type="ECO:0000256" key="4">
    <source>
        <dbReference type="ARBA" id="ARBA00022605"/>
    </source>
</evidence>
<evidence type="ECO:0000256" key="10">
    <source>
        <dbReference type="ARBA" id="ARBA00023002"/>
    </source>
</evidence>
<dbReference type="InterPro" id="IPR017938">
    <property type="entry name" value="Riboflavin_synthase-like_b-brl"/>
</dbReference>
<dbReference type="InterPro" id="IPR010199">
    <property type="entry name" value="CysJ"/>
</dbReference>
<evidence type="ECO:0000313" key="14">
    <source>
        <dbReference type="EMBL" id="GAA4048725.1"/>
    </source>
</evidence>
<dbReference type="CDD" id="cd06199">
    <property type="entry name" value="SiR"/>
    <property type="match status" value="1"/>
</dbReference>
<dbReference type="RefSeq" id="WP_345057958.1">
    <property type="nucleotide sequence ID" value="NZ_BAABDK010000030.1"/>
</dbReference>
<keyword evidence="7" id="KW-0274">FAD</keyword>
<keyword evidence="10" id="KW-0560">Oxidoreductase</keyword>
<keyword evidence="3" id="KW-0813">Transport</keyword>
<comment type="cofactor">
    <cofactor evidence="1">
        <name>FMN</name>
        <dbReference type="ChEBI" id="CHEBI:58210"/>
    </cofactor>
</comment>
<feature type="domain" description="Flavodoxin-like" evidence="12">
    <location>
        <begin position="64"/>
        <end position="202"/>
    </location>
</feature>
<dbReference type="EMBL" id="BAABDK010000030">
    <property type="protein sequence ID" value="GAA4048725.1"/>
    <property type="molecule type" value="Genomic_DNA"/>
</dbReference>
<evidence type="ECO:0000256" key="3">
    <source>
        <dbReference type="ARBA" id="ARBA00022448"/>
    </source>
</evidence>
<dbReference type="SUPFAM" id="SSF63380">
    <property type="entry name" value="Riboflavin synthase domain-like"/>
    <property type="match status" value="1"/>
</dbReference>
<dbReference type="PRINTS" id="PR00371">
    <property type="entry name" value="FPNCR"/>
</dbReference>
<keyword evidence="15" id="KW-1185">Reference proteome</keyword>
<dbReference type="InterPro" id="IPR001433">
    <property type="entry name" value="OxRdtase_FAD/NAD-bd"/>
</dbReference>
<dbReference type="PIRSF" id="PIRSF000207">
    <property type="entry name" value="SiR-FP_CysJ"/>
    <property type="match status" value="1"/>
</dbReference>